<feature type="transmembrane region" description="Helical" evidence="1">
    <location>
        <begin position="215"/>
        <end position="240"/>
    </location>
</feature>
<accession>A0ABM9PIW9</accession>
<evidence type="ECO:0000313" key="4">
    <source>
        <dbReference type="Proteomes" id="UP001497602"/>
    </source>
</evidence>
<evidence type="ECO:0000256" key="1">
    <source>
        <dbReference type="SAM" id="Phobius"/>
    </source>
</evidence>
<dbReference type="Proteomes" id="UP001497602">
    <property type="component" value="Unassembled WGS sequence"/>
</dbReference>
<comment type="caution">
    <text evidence="3">The sequence shown here is derived from an EMBL/GenBank/DDBJ whole genome shotgun (WGS) entry which is preliminary data.</text>
</comment>
<evidence type="ECO:0000313" key="3">
    <source>
        <dbReference type="EMBL" id="CAL2105572.1"/>
    </source>
</evidence>
<feature type="transmembrane region" description="Helical" evidence="1">
    <location>
        <begin position="460"/>
        <end position="484"/>
    </location>
</feature>
<dbReference type="PANTHER" id="PTHR34219:SF6">
    <property type="entry name" value="BLR3280 PROTEIN"/>
    <property type="match status" value="1"/>
</dbReference>
<keyword evidence="4" id="KW-1185">Reference proteome</keyword>
<dbReference type="Pfam" id="PF03929">
    <property type="entry name" value="PepSY_TM"/>
    <property type="match status" value="1"/>
</dbReference>
<keyword evidence="1" id="KW-0812">Transmembrane</keyword>
<dbReference type="RefSeq" id="WP_348737390.1">
    <property type="nucleotide sequence ID" value="NZ_CAXJRC010000007.1"/>
</dbReference>
<dbReference type="InterPro" id="IPR005625">
    <property type="entry name" value="PepSY-ass_TM"/>
</dbReference>
<dbReference type="Pfam" id="PF03413">
    <property type="entry name" value="PepSY"/>
    <property type="match status" value="1"/>
</dbReference>
<dbReference type="EMBL" id="CAXJRC010000007">
    <property type="protein sequence ID" value="CAL2105572.1"/>
    <property type="molecule type" value="Genomic_DNA"/>
</dbReference>
<evidence type="ECO:0000259" key="2">
    <source>
        <dbReference type="Pfam" id="PF03413"/>
    </source>
</evidence>
<keyword evidence="1" id="KW-1133">Transmembrane helix</keyword>
<feature type="transmembrane region" description="Helical" evidence="1">
    <location>
        <begin position="260"/>
        <end position="281"/>
    </location>
</feature>
<feature type="domain" description="PepSY" evidence="2">
    <location>
        <begin position="119"/>
        <end position="186"/>
    </location>
</feature>
<reference evidence="3 4" key="1">
    <citation type="submission" date="2024-05" db="EMBL/GenBank/DDBJ databases">
        <authorList>
            <person name="Duchaud E."/>
        </authorList>
    </citation>
    <scope>NUCLEOTIDE SEQUENCE [LARGE SCALE GENOMIC DNA]</scope>
    <source>
        <strain evidence="3">Ena-SAMPLE-TAB-13-05-2024-13:56:06:370-140305</strain>
    </source>
</reference>
<name>A0ABM9PIW9_9FLAO</name>
<dbReference type="PANTHER" id="PTHR34219">
    <property type="entry name" value="IRON-REGULATED INNER MEMBRANE PROTEIN-RELATED"/>
    <property type="match status" value="1"/>
</dbReference>
<gene>
    <name evidence="3" type="ORF">T190115A13A_160105</name>
</gene>
<protein>
    <recommendedName>
        <fullName evidence="2">PepSY domain-containing protein</fullName>
    </recommendedName>
</protein>
<dbReference type="InterPro" id="IPR025711">
    <property type="entry name" value="PepSY"/>
</dbReference>
<sequence>MNLIGYFLAIFFFMIKKIISLHHWLGTFFSALFLIWFLSGFVMMYHTFPFLSKNQQRAMLPSQEIDSVLTPKEVFKNNTTDAIYSLTLNFQLQKPVLHLVTTSGKLVSKYADTGTPITMSKVKALAIAKENVKSNATAQVTTITELDQWIPRTRFLKHMPIYKITFDNSDKTYTYISSVTGEVLATNTISERFWSWLGAIPHWIYFKDIRIHNTLWFQLIVWLSSLGFVMVITGIVTGIVRYQKKPNAKFKRFKNKWYNYHYYFGLFFGTFVCTWIFSGWMSMTPFSWTPSTSLNKNELQQWQQGSFQLSDISSEVWNHFLNQTKHTFIQEGNFTLFNNQVFAVVYNANNSQLYNLTVPKKLPNTEDYATTIQSFNIENPITGTMLLNTYDNYYYSRHNSKELPVIKVNTANKTSYYINPKTTKVLYKCATKNRIQRWIYHGLHSLDFSFLAWNRPLWDIVLFILLIGGTILSFTGTVLGYRFIKRKWKKKKHQKKKKLTTKAL</sequence>
<feature type="transmembrane region" description="Helical" evidence="1">
    <location>
        <begin position="31"/>
        <end position="51"/>
    </location>
</feature>
<proteinExistence type="predicted"/>
<organism evidence="3 4">
    <name type="scientific">Tenacibaculum vairaonense</name>
    <dbReference type="NCBI Taxonomy" id="3137860"/>
    <lineage>
        <taxon>Bacteria</taxon>
        <taxon>Pseudomonadati</taxon>
        <taxon>Bacteroidota</taxon>
        <taxon>Flavobacteriia</taxon>
        <taxon>Flavobacteriales</taxon>
        <taxon>Flavobacteriaceae</taxon>
        <taxon>Tenacibaculum</taxon>
    </lineage>
</organism>
<keyword evidence="1" id="KW-0472">Membrane</keyword>